<dbReference type="FunFam" id="3.40.50.720:FF:000047">
    <property type="entry name" value="NADP-dependent L-serine/L-allo-threonine dehydrogenase"/>
    <property type="match status" value="1"/>
</dbReference>
<proteinExistence type="inferred from homology"/>
<organism evidence="5 6">
    <name type="scientific">Pedobacter cryoconitis</name>
    <dbReference type="NCBI Taxonomy" id="188932"/>
    <lineage>
        <taxon>Bacteria</taxon>
        <taxon>Pseudomonadati</taxon>
        <taxon>Bacteroidota</taxon>
        <taxon>Sphingobacteriia</taxon>
        <taxon>Sphingobacteriales</taxon>
        <taxon>Sphingobacteriaceae</taxon>
        <taxon>Pedobacter</taxon>
    </lineage>
</organism>
<evidence type="ECO:0000256" key="2">
    <source>
        <dbReference type="ARBA" id="ARBA00023002"/>
    </source>
</evidence>
<dbReference type="PANTHER" id="PTHR43115:SF4">
    <property type="entry name" value="DEHYDROGENASE_REDUCTASE SDR FAMILY MEMBER 11"/>
    <property type="match status" value="1"/>
</dbReference>
<dbReference type="PANTHER" id="PTHR43115">
    <property type="entry name" value="DEHYDROGENASE/REDUCTASE SDR FAMILY MEMBER 11"/>
    <property type="match status" value="1"/>
</dbReference>
<feature type="domain" description="Ketoreductase" evidence="4">
    <location>
        <begin position="8"/>
        <end position="189"/>
    </location>
</feature>
<evidence type="ECO:0000256" key="3">
    <source>
        <dbReference type="RuleBase" id="RU000363"/>
    </source>
</evidence>
<protein>
    <submittedName>
        <fullName evidence="5">NADP-dependent 3-hydroxy acid dehydrogenase YdfG</fullName>
    </submittedName>
</protein>
<comment type="similarity">
    <text evidence="1 3">Belongs to the short-chain dehydrogenases/reductases (SDR) family.</text>
</comment>
<dbReference type="Pfam" id="PF00106">
    <property type="entry name" value="adh_short"/>
    <property type="match status" value="1"/>
</dbReference>
<dbReference type="SUPFAM" id="SSF51735">
    <property type="entry name" value="NAD(P)-binding Rossmann-fold domains"/>
    <property type="match status" value="1"/>
</dbReference>
<dbReference type="RefSeq" id="WP_183882739.1">
    <property type="nucleotide sequence ID" value="NZ_JACHCE010000004.1"/>
</dbReference>
<dbReference type="InterPro" id="IPR002347">
    <property type="entry name" value="SDR_fam"/>
</dbReference>
<evidence type="ECO:0000313" key="6">
    <source>
        <dbReference type="Proteomes" id="UP000537204"/>
    </source>
</evidence>
<dbReference type="PROSITE" id="PS00061">
    <property type="entry name" value="ADH_SHORT"/>
    <property type="match status" value="1"/>
</dbReference>
<dbReference type="AlphaFoldDB" id="A0A7W9E023"/>
<accession>A0A7W9E023</accession>
<name>A0A7W9E023_9SPHI</name>
<dbReference type="Gene3D" id="3.40.50.720">
    <property type="entry name" value="NAD(P)-binding Rossmann-like Domain"/>
    <property type="match status" value="1"/>
</dbReference>
<dbReference type="GO" id="GO:0016616">
    <property type="term" value="F:oxidoreductase activity, acting on the CH-OH group of donors, NAD or NADP as acceptor"/>
    <property type="evidence" value="ECO:0007669"/>
    <property type="project" value="UniProtKB-ARBA"/>
</dbReference>
<dbReference type="PRINTS" id="PR00080">
    <property type="entry name" value="SDRFAMILY"/>
</dbReference>
<dbReference type="InterPro" id="IPR036291">
    <property type="entry name" value="NAD(P)-bd_dom_sf"/>
</dbReference>
<reference evidence="5 6" key="1">
    <citation type="submission" date="2020-08" db="EMBL/GenBank/DDBJ databases">
        <title>Genomic Encyclopedia of Type Strains, Phase IV (KMG-V): Genome sequencing to study the core and pangenomes of soil and plant-associated prokaryotes.</title>
        <authorList>
            <person name="Whitman W."/>
        </authorList>
    </citation>
    <scope>NUCLEOTIDE SEQUENCE [LARGE SCALE GENOMIC DNA]</scope>
    <source>
        <strain evidence="5 6">S3M1</strain>
    </source>
</reference>
<dbReference type="SMART" id="SM00822">
    <property type="entry name" value="PKS_KR"/>
    <property type="match status" value="1"/>
</dbReference>
<sequence>MNTNISGKVIVITGASSGIGYATAKKLSEQGAIVSLGARRIEKLEALVKEITAHGGQALARRTDVGQKEELAALVSDTVKAFGKVDVIVNNAGVMPLSLIEDLKFDEWDQMINVNIKGVLYGLAAVLPYFKEQKSGQVINVSSVAGHMVAPTSAIYSATKSAVLMISEGFRQEVKPYNIRTTIISPGLTESELSDTISVAAVKTSIEELRKMSISAESIANAIAYVISQPEDVDVSEMIIRPTTQPM</sequence>
<gene>
    <name evidence="5" type="ORF">HDE68_002747</name>
</gene>
<dbReference type="Proteomes" id="UP000537204">
    <property type="component" value="Unassembled WGS sequence"/>
</dbReference>
<comment type="caution">
    <text evidence="5">The sequence shown here is derived from an EMBL/GenBank/DDBJ whole genome shotgun (WGS) entry which is preliminary data.</text>
</comment>
<dbReference type="InterPro" id="IPR020904">
    <property type="entry name" value="Sc_DH/Rdtase_CS"/>
</dbReference>
<dbReference type="PRINTS" id="PR00081">
    <property type="entry name" value="GDHRDH"/>
</dbReference>
<evidence type="ECO:0000259" key="4">
    <source>
        <dbReference type="SMART" id="SM00822"/>
    </source>
</evidence>
<evidence type="ECO:0000256" key="1">
    <source>
        <dbReference type="ARBA" id="ARBA00006484"/>
    </source>
</evidence>
<keyword evidence="2" id="KW-0560">Oxidoreductase</keyword>
<dbReference type="EMBL" id="JACHCE010000004">
    <property type="protein sequence ID" value="MBB5636834.1"/>
    <property type="molecule type" value="Genomic_DNA"/>
</dbReference>
<evidence type="ECO:0000313" key="5">
    <source>
        <dbReference type="EMBL" id="MBB5636834.1"/>
    </source>
</evidence>
<dbReference type="InterPro" id="IPR057326">
    <property type="entry name" value="KR_dom"/>
</dbReference>